<dbReference type="InterPro" id="IPR006680">
    <property type="entry name" value="Amidohydro-rel"/>
</dbReference>
<dbReference type="GO" id="GO:0005737">
    <property type="term" value="C:cytoplasm"/>
    <property type="evidence" value="ECO:0007669"/>
    <property type="project" value="TreeGrafter"/>
</dbReference>
<dbReference type="InterPro" id="IPR032466">
    <property type="entry name" value="Metal_Hydrolase"/>
</dbReference>
<dbReference type="Gene3D" id="3.20.20.140">
    <property type="entry name" value="Metal-dependent hydrolases"/>
    <property type="match status" value="1"/>
</dbReference>
<keyword evidence="1" id="KW-0456">Lyase</keyword>
<dbReference type="RefSeq" id="WP_153412288.1">
    <property type="nucleotide sequence ID" value="NZ_WEGK01000010.1"/>
</dbReference>
<comment type="caution">
    <text evidence="3">The sequence shown here is derived from an EMBL/GenBank/DDBJ whole genome shotgun (WGS) entry which is preliminary data.</text>
</comment>
<evidence type="ECO:0000259" key="2">
    <source>
        <dbReference type="Pfam" id="PF04909"/>
    </source>
</evidence>
<dbReference type="Pfam" id="PF04909">
    <property type="entry name" value="Amidohydro_2"/>
    <property type="match status" value="1"/>
</dbReference>
<evidence type="ECO:0000256" key="1">
    <source>
        <dbReference type="ARBA" id="ARBA00023239"/>
    </source>
</evidence>
<organism evidence="3 4">
    <name type="scientific">Nocardia macrotermitis</name>
    <dbReference type="NCBI Taxonomy" id="2585198"/>
    <lineage>
        <taxon>Bacteria</taxon>
        <taxon>Bacillati</taxon>
        <taxon>Actinomycetota</taxon>
        <taxon>Actinomycetes</taxon>
        <taxon>Mycobacteriales</taxon>
        <taxon>Nocardiaceae</taxon>
        <taxon>Nocardia</taxon>
    </lineage>
</organism>
<evidence type="ECO:0000313" key="3">
    <source>
        <dbReference type="EMBL" id="MQY21483.1"/>
    </source>
</evidence>
<dbReference type="Proteomes" id="UP000438448">
    <property type="component" value="Unassembled WGS sequence"/>
</dbReference>
<dbReference type="GO" id="GO:0016787">
    <property type="term" value="F:hydrolase activity"/>
    <property type="evidence" value="ECO:0007669"/>
    <property type="project" value="InterPro"/>
</dbReference>
<keyword evidence="4" id="KW-1185">Reference proteome</keyword>
<evidence type="ECO:0000313" key="4">
    <source>
        <dbReference type="Proteomes" id="UP000438448"/>
    </source>
</evidence>
<gene>
    <name evidence="3" type="ORF">NRB20_45940</name>
</gene>
<dbReference type="PANTHER" id="PTHR21240">
    <property type="entry name" value="2-AMINO-3-CARBOXYLMUCONATE-6-SEMIALDEHYDE DECARBOXYLASE"/>
    <property type="match status" value="1"/>
</dbReference>
<dbReference type="GO" id="GO:0016831">
    <property type="term" value="F:carboxy-lyase activity"/>
    <property type="evidence" value="ECO:0007669"/>
    <property type="project" value="InterPro"/>
</dbReference>
<dbReference type="EMBL" id="WEGK01000010">
    <property type="protein sequence ID" value="MQY21483.1"/>
    <property type="molecule type" value="Genomic_DNA"/>
</dbReference>
<sequence length="382" mass="43703">MPLQPYMKLLSTDDHLIEPPTLWTDRLPAKYRELGPRIVEQQRGGGQAPAEVWRYEDRIYPYIGLNAVAGKSFDEFGMEPTRYDEMIPGCYDPKARLRDMDLDGVWGALCFPSFPRFAGTVFLEGQDKELALLCVQAWNDYVLDEWCPAGPEGRLIPLSMLPLWDVEASVREIHRVAAKGSKAVTFPEYTTPLGLPSAYTDHWDPVFSALEETDMPLCLHFGTSSNPPKTSPEAPFAVTISLFACNSMFATADLIFSPVFHRHPKLKVGLSEGGIGWMPYLIERMDNTWERHRFYQNLNQDVRPSELFMKHFHGCFIDDRFGVEVRHHVGVDRITWECDYPHSDSYWPKSRAYAAETLADVPDDEVHKIVELNTRRLYNIPA</sequence>
<dbReference type="GO" id="GO:0019748">
    <property type="term" value="P:secondary metabolic process"/>
    <property type="evidence" value="ECO:0007669"/>
    <property type="project" value="TreeGrafter"/>
</dbReference>
<reference evidence="3 4" key="1">
    <citation type="submission" date="2019-10" db="EMBL/GenBank/DDBJ databases">
        <title>Nocardia macrotermitis sp. nov. and Nocardia aurantia sp. nov., isolated from the gut of fungus growing-termite Macrotermes natalensis.</title>
        <authorList>
            <person name="Benndorf R."/>
            <person name="Schwitalla J."/>
            <person name="Martin K."/>
            <person name="De Beer W."/>
            <person name="Kaster A.-K."/>
            <person name="Vollmers J."/>
            <person name="Poulsen M."/>
            <person name="Beemelmanns C."/>
        </authorList>
    </citation>
    <scope>NUCLEOTIDE SEQUENCE [LARGE SCALE GENOMIC DNA]</scope>
    <source>
        <strain evidence="3 4">RB20</strain>
    </source>
</reference>
<feature type="domain" description="Amidohydrolase-related" evidence="2">
    <location>
        <begin position="89"/>
        <end position="380"/>
    </location>
</feature>
<dbReference type="InterPro" id="IPR032465">
    <property type="entry name" value="ACMSD"/>
</dbReference>
<protein>
    <recommendedName>
        <fullName evidence="2">Amidohydrolase-related domain-containing protein</fullName>
    </recommendedName>
</protein>
<dbReference type="AlphaFoldDB" id="A0A7K0D6V8"/>
<name>A0A7K0D6V8_9NOCA</name>
<dbReference type="SUPFAM" id="SSF51556">
    <property type="entry name" value="Metallo-dependent hydrolases"/>
    <property type="match status" value="1"/>
</dbReference>
<accession>A0A7K0D6V8</accession>
<proteinExistence type="predicted"/>
<dbReference type="PANTHER" id="PTHR21240:SF28">
    <property type="entry name" value="ISO-OROTATE DECARBOXYLASE (EUROFUNG)"/>
    <property type="match status" value="1"/>
</dbReference>
<dbReference type="OrthoDB" id="8673349at2"/>